<evidence type="ECO:0000313" key="3">
    <source>
        <dbReference type="EMBL" id="CAL2107974.1"/>
    </source>
</evidence>
<keyword evidence="1" id="KW-0732">Signal</keyword>
<sequence>MRGVIKVCVLIFVGLLVTSCARRGNPEGGPKDENAPIMVTANPPYESIEFDEKNIRIYFDEYIVLKDLTKQLVVSPPFKNPALIEPQGTPSKYINIKILDTLKSNTTYTFNFGNAVQDNNEGNKLESFKYVFSTGKYIDSLKTKGSVKDALTRETDKSIGVLLYRIDSSFNDSIIYKRKPDYVTSTLDSTSYNFSNIKEGNYLLLALKESANDYIFNPKIDKIGFLSDTISLPRDSVINKDIRIFKEKQPFKFKRGKEISKGKIQFGFEGGKDSLKIELLSKVPQDFNSYFQFEKDKDTLFYWHSPIKRDSLNFTVTKNNFIDTITVRLRKKKLDSLSLSSNVKSILHLNDTLFFEANNPLIKTDSTKITFVDQDTVAVKYQLKKIEINKLAILFEKKPKTNYELTVLPNAFVDLYETKNDTLNYKFNTKDIEDYGSIVIDLQKKVNAPVIIELLEKDEVVKTVYVSTSKKITFDLLEPKEYSVRAIIDENKNNKWDSGNFLRRIQPERVIYFEKEFKLRANWIQNESFTIE</sequence>
<proteinExistence type="predicted"/>
<dbReference type="InterPro" id="IPR032812">
    <property type="entry name" value="SbsA_Ig"/>
</dbReference>
<gene>
    <name evidence="3" type="ORF">T190115A13A_50216</name>
</gene>
<evidence type="ECO:0000256" key="1">
    <source>
        <dbReference type="ARBA" id="ARBA00022729"/>
    </source>
</evidence>
<dbReference type="PROSITE" id="PS51257">
    <property type="entry name" value="PROKAR_LIPOPROTEIN"/>
    <property type="match status" value="1"/>
</dbReference>
<dbReference type="Proteomes" id="UP001497602">
    <property type="component" value="Unassembled WGS sequence"/>
</dbReference>
<comment type="caution">
    <text evidence="3">The sequence shown here is derived from an EMBL/GenBank/DDBJ whole genome shotgun (WGS) entry which is preliminary data.</text>
</comment>
<protein>
    <submittedName>
        <fullName evidence="3">Ig-like domain-containing protein</fullName>
    </submittedName>
</protein>
<organism evidence="3 4">
    <name type="scientific">Tenacibaculum vairaonense</name>
    <dbReference type="NCBI Taxonomy" id="3137860"/>
    <lineage>
        <taxon>Bacteria</taxon>
        <taxon>Pseudomonadati</taxon>
        <taxon>Bacteroidota</taxon>
        <taxon>Flavobacteriia</taxon>
        <taxon>Flavobacteriales</taxon>
        <taxon>Flavobacteriaceae</taxon>
        <taxon>Tenacibaculum</taxon>
    </lineage>
</organism>
<dbReference type="RefSeq" id="WP_348739552.1">
    <property type="nucleotide sequence ID" value="NZ_CAXJRC010000042.1"/>
</dbReference>
<feature type="domain" description="SbsA Ig-like" evidence="2">
    <location>
        <begin position="32"/>
        <end position="134"/>
    </location>
</feature>
<dbReference type="EMBL" id="CAXJRC010000042">
    <property type="protein sequence ID" value="CAL2107974.1"/>
    <property type="molecule type" value="Genomic_DNA"/>
</dbReference>
<dbReference type="Pfam" id="PF13205">
    <property type="entry name" value="Big_5"/>
    <property type="match status" value="1"/>
</dbReference>
<keyword evidence="4" id="KW-1185">Reference proteome</keyword>
<evidence type="ECO:0000259" key="2">
    <source>
        <dbReference type="Pfam" id="PF13205"/>
    </source>
</evidence>
<reference evidence="3 4" key="1">
    <citation type="submission" date="2024-05" db="EMBL/GenBank/DDBJ databases">
        <authorList>
            <person name="Duchaud E."/>
        </authorList>
    </citation>
    <scope>NUCLEOTIDE SEQUENCE [LARGE SCALE GENOMIC DNA]</scope>
    <source>
        <strain evidence="3">Ena-SAMPLE-TAB-13-05-2024-13:56:06:370-140305</strain>
    </source>
</reference>
<name>A0ABP1FE34_9FLAO</name>
<accession>A0ABP1FE34</accession>
<evidence type="ECO:0000313" key="4">
    <source>
        <dbReference type="Proteomes" id="UP001497602"/>
    </source>
</evidence>